<gene>
    <name evidence="1" type="ORF">PG993_011378</name>
</gene>
<organism evidence="1 2">
    <name type="scientific">Apiospora rasikravindrae</name>
    <dbReference type="NCBI Taxonomy" id="990691"/>
    <lineage>
        <taxon>Eukaryota</taxon>
        <taxon>Fungi</taxon>
        <taxon>Dikarya</taxon>
        <taxon>Ascomycota</taxon>
        <taxon>Pezizomycotina</taxon>
        <taxon>Sordariomycetes</taxon>
        <taxon>Xylariomycetidae</taxon>
        <taxon>Amphisphaeriales</taxon>
        <taxon>Apiosporaceae</taxon>
        <taxon>Apiospora</taxon>
    </lineage>
</organism>
<accession>A0ABR1SGE3</accession>
<dbReference type="EMBL" id="JAQQWK010000010">
    <property type="protein sequence ID" value="KAK8030087.1"/>
    <property type="molecule type" value="Genomic_DNA"/>
</dbReference>
<comment type="caution">
    <text evidence="1">The sequence shown here is derived from an EMBL/GenBank/DDBJ whole genome shotgun (WGS) entry which is preliminary data.</text>
</comment>
<sequence length="158" mass="17665">MTYWTNKRELALGGLEGSLSEPMQARVDGIECTRDMWLTLERECKRSDEQVLLDTMRELKGLSSAGQNGGTTVERLASRVRELRAKLGTVVKVQQLPDWYFVVNFLLCLPAVYNEFISRITGPGANALDLSSEGSFEQVVALAISEERRLSTLNHEGE</sequence>
<keyword evidence="2" id="KW-1185">Reference proteome</keyword>
<dbReference type="Proteomes" id="UP001444661">
    <property type="component" value="Unassembled WGS sequence"/>
</dbReference>
<evidence type="ECO:0000313" key="2">
    <source>
        <dbReference type="Proteomes" id="UP001444661"/>
    </source>
</evidence>
<protein>
    <submittedName>
        <fullName evidence="1">Uncharacterized protein</fullName>
    </submittedName>
</protein>
<name>A0ABR1SGE3_9PEZI</name>
<proteinExistence type="predicted"/>
<evidence type="ECO:0000313" key="1">
    <source>
        <dbReference type="EMBL" id="KAK8030087.1"/>
    </source>
</evidence>
<reference evidence="1 2" key="1">
    <citation type="submission" date="2023-01" db="EMBL/GenBank/DDBJ databases">
        <title>Analysis of 21 Apiospora genomes using comparative genomics revels a genus with tremendous synthesis potential of carbohydrate active enzymes and secondary metabolites.</title>
        <authorList>
            <person name="Sorensen T."/>
        </authorList>
    </citation>
    <scope>NUCLEOTIDE SEQUENCE [LARGE SCALE GENOMIC DNA]</scope>
    <source>
        <strain evidence="1 2">CBS 33761</strain>
    </source>
</reference>